<feature type="compositionally biased region" description="Acidic residues" evidence="1">
    <location>
        <begin position="1"/>
        <end position="15"/>
    </location>
</feature>
<keyword evidence="4" id="KW-1185">Reference proteome</keyword>
<sequence>MDPSDAEEEEEEDIELEKSTLTDEDLTEEENEETVKSKPSRRSSRPTAEQGSKPKRRRIVVTSESEGSGDEFKPEQAGGSSEEDEVVNNTSEEDEESEPETEPDSPVKPVKRKRPAEKPASAKPKPKTPTLPEPAKRAPLSSTITADTKSRLSAFSAPESFDSKANDSGAGGGGGATVWDHEKLDWLQDGRRKDAKRRRQSEEDYGPTTLYVPEDFLNKTTPGMRRWWQLKSEMFDTVLFYKVGKFYELYHMDSVIGVNQLGLTFMKGAWAHSGFPEIGFGRFSDGLVQKGYKGTQTYSVLDGANTSSASRRRQRWRVQGAAGPMGSALGPVPGRPTLLPAPHPVVTLHPRTGALREGKPFSRNP</sequence>
<dbReference type="InterPro" id="IPR016151">
    <property type="entry name" value="DNA_mismatch_repair_MutS_N"/>
</dbReference>
<organism evidence="3 4">
    <name type="scientific">Coregonus suidteri</name>
    <dbReference type="NCBI Taxonomy" id="861788"/>
    <lineage>
        <taxon>Eukaryota</taxon>
        <taxon>Metazoa</taxon>
        <taxon>Chordata</taxon>
        <taxon>Craniata</taxon>
        <taxon>Vertebrata</taxon>
        <taxon>Euteleostomi</taxon>
        <taxon>Actinopterygii</taxon>
        <taxon>Neopterygii</taxon>
        <taxon>Teleostei</taxon>
        <taxon>Protacanthopterygii</taxon>
        <taxon>Salmoniformes</taxon>
        <taxon>Salmonidae</taxon>
        <taxon>Coregoninae</taxon>
        <taxon>Coregonus</taxon>
    </lineage>
</organism>
<gene>
    <name evidence="3" type="ORF">J4Q44_G00001540</name>
</gene>
<evidence type="ECO:0000259" key="2">
    <source>
        <dbReference type="Pfam" id="PF01624"/>
    </source>
</evidence>
<feature type="compositionally biased region" description="Polar residues" evidence="1">
    <location>
        <begin position="140"/>
        <end position="153"/>
    </location>
</feature>
<feature type="region of interest" description="Disordered" evidence="1">
    <location>
        <begin position="1"/>
        <end position="182"/>
    </location>
</feature>
<comment type="caution">
    <text evidence="3">The sequence shown here is derived from an EMBL/GenBank/DDBJ whole genome shotgun (WGS) entry which is preliminary data.</text>
</comment>
<dbReference type="GO" id="GO:0006298">
    <property type="term" value="P:mismatch repair"/>
    <property type="evidence" value="ECO:0007669"/>
    <property type="project" value="InterPro"/>
</dbReference>
<feature type="compositionally biased region" description="Acidic residues" evidence="1">
    <location>
        <begin position="81"/>
        <end position="103"/>
    </location>
</feature>
<dbReference type="Pfam" id="PF01624">
    <property type="entry name" value="MutS_I"/>
    <property type="match status" value="1"/>
</dbReference>
<dbReference type="SUPFAM" id="SSF55271">
    <property type="entry name" value="DNA repair protein MutS, domain I"/>
    <property type="match status" value="1"/>
</dbReference>
<dbReference type="GO" id="GO:0005524">
    <property type="term" value="F:ATP binding"/>
    <property type="evidence" value="ECO:0007669"/>
    <property type="project" value="InterPro"/>
</dbReference>
<dbReference type="GO" id="GO:0030983">
    <property type="term" value="F:mismatched DNA binding"/>
    <property type="evidence" value="ECO:0007669"/>
    <property type="project" value="InterPro"/>
</dbReference>
<accession>A0AAN8R7J7</accession>
<feature type="domain" description="DNA mismatch repair protein MutS-like N-terminal" evidence="2">
    <location>
        <begin position="221"/>
        <end position="293"/>
    </location>
</feature>
<proteinExistence type="predicted"/>
<reference evidence="3 4" key="1">
    <citation type="submission" date="2021-04" db="EMBL/GenBank/DDBJ databases">
        <authorList>
            <person name="De Guttry C."/>
            <person name="Zahm M."/>
            <person name="Klopp C."/>
            <person name="Cabau C."/>
            <person name="Louis A."/>
            <person name="Berthelot C."/>
            <person name="Parey E."/>
            <person name="Roest Crollius H."/>
            <person name="Montfort J."/>
            <person name="Robinson-Rechavi M."/>
            <person name="Bucao C."/>
            <person name="Bouchez O."/>
            <person name="Gislard M."/>
            <person name="Lluch J."/>
            <person name="Milhes M."/>
            <person name="Lampietro C."/>
            <person name="Lopez Roques C."/>
            <person name="Donnadieu C."/>
            <person name="Braasch I."/>
            <person name="Desvignes T."/>
            <person name="Postlethwait J."/>
            <person name="Bobe J."/>
            <person name="Wedekind C."/>
            <person name="Guiguen Y."/>
        </authorList>
    </citation>
    <scope>NUCLEOTIDE SEQUENCE [LARGE SCALE GENOMIC DNA]</scope>
    <source>
        <strain evidence="3">Cs_M1</strain>
        <tissue evidence="3">Blood</tissue>
    </source>
</reference>
<dbReference type="InterPro" id="IPR007695">
    <property type="entry name" value="DNA_mismatch_repair_MutS-lik_N"/>
</dbReference>
<evidence type="ECO:0000313" key="4">
    <source>
        <dbReference type="Proteomes" id="UP001356427"/>
    </source>
</evidence>
<dbReference type="Gene3D" id="3.40.1170.10">
    <property type="entry name" value="DNA repair protein MutS, domain I"/>
    <property type="match status" value="1"/>
</dbReference>
<dbReference type="Proteomes" id="UP001356427">
    <property type="component" value="Unassembled WGS sequence"/>
</dbReference>
<dbReference type="AlphaFoldDB" id="A0AAN8R7J7"/>
<feature type="compositionally biased region" description="Acidic residues" evidence="1">
    <location>
        <begin position="22"/>
        <end position="32"/>
    </location>
</feature>
<name>A0AAN8R7J7_9TELE</name>
<protein>
    <recommendedName>
        <fullName evidence="2">DNA mismatch repair protein MutS-like N-terminal domain-containing protein</fullName>
    </recommendedName>
</protein>
<dbReference type="EMBL" id="JAGTTL010000001">
    <property type="protein sequence ID" value="KAK6328176.1"/>
    <property type="molecule type" value="Genomic_DNA"/>
</dbReference>
<evidence type="ECO:0000313" key="3">
    <source>
        <dbReference type="EMBL" id="KAK6328176.1"/>
    </source>
</evidence>
<evidence type="ECO:0000256" key="1">
    <source>
        <dbReference type="SAM" id="MobiDB-lite"/>
    </source>
</evidence>